<gene>
    <name evidence="3" type="ORF">DW839_18695</name>
</gene>
<dbReference type="Gene3D" id="3.90.1720.10">
    <property type="entry name" value="endopeptidase domain like (from Nostoc punctiforme)"/>
    <property type="match status" value="1"/>
</dbReference>
<dbReference type="InterPro" id="IPR018337">
    <property type="entry name" value="Cell_wall/Cho-bd_repeat"/>
</dbReference>
<dbReference type="SUPFAM" id="SSF54001">
    <property type="entry name" value="Cysteine proteinases"/>
    <property type="match status" value="1"/>
</dbReference>
<dbReference type="EMBL" id="QSHZ01000020">
    <property type="protein sequence ID" value="RHC54722.1"/>
    <property type="molecule type" value="Genomic_DNA"/>
</dbReference>
<dbReference type="PROSITE" id="PS51170">
    <property type="entry name" value="CW"/>
    <property type="match status" value="2"/>
</dbReference>
<dbReference type="AlphaFoldDB" id="A0A414AT38"/>
<protein>
    <recommendedName>
        <fullName evidence="5">N-acetylmuramoyl-L-alanine amidase</fullName>
    </recommendedName>
</protein>
<comment type="caution">
    <text evidence="3">The sequence shown here is derived from an EMBL/GenBank/DDBJ whole genome shotgun (WGS) entry which is preliminary data.</text>
</comment>
<feature type="repeat" description="Cell wall-binding" evidence="2">
    <location>
        <begin position="198"/>
        <end position="217"/>
    </location>
</feature>
<name>A0A414AT38_9FIRM</name>
<proteinExistence type="predicted"/>
<dbReference type="InterPro" id="IPR038765">
    <property type="entry name" value="Papain-like_cys_pep_sf"/>
</dbReference>
<evidence type="ECO:0000313" key="3">
    <source>
        <dbReference type="EMBL" id="RHC54722.1"/>
    </source>
</evidence>
<dbReference type="SUPFAM" id="SSF69360">
    <property type="entry name" value="Cell wall binding repeat"/>
    <property type="match status" value="1"/>
</dbReference>
<organism evidence="3 4">
    <name type="scientific">Enterocloster bolteae</name>
    <dbReference type="NCBI Taxonomy" id="208479"/>
    <lineage>
        <taxon>Bacteria</taxon>
        <taxon>Bacillati</taxon>
        <taxon>Bacillota</taxon>
        <taxon>Clostridia</taxon>
        <taxon>Lachnospirales</taxon>
        <taxon>Lachnospiraceae</taxon>
        <taxon>Enterocloster</taxon>
    </lineage>
</organism>
<evidence type="ECO:0000256" key="2">
    <source>
        <dbReference type="PROSITE-ProRule" id="PRU00591"/>
    </source>
</evidence>
<dbReference type="Proteomes" id="UP000283975">
    <property type="component" value="Unassembled WGS sequence"/>
</dbReference>
<feature type="repeat" description="Cell wall-binding" evidence="2">
    <location>
        <begin position="218"/>
        <end position="237"/>
    </location>
</feature>
<keyword evidence="1" id="KW-0677">Repeat</keyword>
<sequence length="259" mass="29494">MKKTAEGLINHCKSKIGTPYVYGAKGEVLTQAILDRLARENPGTYTSAYKAKAAKYIGQRCTDCSGLISWYTGVLRGSYNYHDTAVERIGVDHLDESMVGWALWKPGHIGVYIGDGWCIEAKGINYGTIKSRVAATPWQQVLKLKDIEYDNEKKSGWYDEDGGRRFYNGDTGEPVRNNWHQEPDGEWYWFDGAGMMVRNVWYQYNGNWYYMGPDGKMKKGQITIDGKWYILDQDGKMIRKPVTLTPDQDGALRYPGIIK</sequence>
<dbReference type="Pfam" id="PF19127">
    <property type="entry name" value="Choline_bind_3"/>
    <property type="match status" value="1"/>
</dbReference>
<dbReference type="RefSeq" id="WP_118024805.1">
    <property type="nucleotide sequence ID" value="NZ_JAWYPD010000038.1"/>
</dbReference>
<reference evidence="3 4" key="1">
    <citation type="submission" date="2018-08" db="EMBL/GenBank/DDBJ databases">
        <title>A genome reference for cultivated species of the human gut microbiota.</title>
        <authorList>
            <person name="Zou Y."/>
            <person name="Xue W."/>
            <person name="Luo G."/>
        </authorList>
    </citation>
    <scope>NUCLEOTIDE SEQUENCE [LARGE SCALE GENOMIC DNA]</scope>
    <source>
        <strain evidence="3 4">AM35-14</strain>
    </source>
</reference>
<evidence type="ECO:0000313" key="4">
    <source>
        <dbReference type="Proteomes" id="UP000283975"/>
    </source>
</evidence>
<evidence type="ECO:0008006" key="5">
    <source>
        <dbReference type="Google" id="ProtNLM"/>
    </source>
</evidence>
<dbReference type="Gene3D" id="2.10.270.10">
    <property type="entry name" value="Cholin Binding"/>
    <property type="match status" value="1"/>
</dbReference>
<accession>A0A414AT38</accession>
<evidence type="ECO:0000256" key="1">
    <source>
        <dbReference type="ARBA" id="ARBA00022737"/>
    </source>
</evidence>